<dbReference type="STRING" id="47428.A0A284RTN4"/>
<keyword evidence="1" id="KW-0472">Membrane</keyword>
<dbReference type="OrthoDB" id="10546132at2759"/>
<evidence type="ECO:0000256" key="1">
    <source>
        <dbReference type="SAM" id="Phobius"/>
    </source>
</evidence>
<dbReference type="OMA" id="PSAILWH"/>
<feature type="transmembrane region" description="Helical" evidence="1">
    <location>
        <begin position="264"/>
        <end position="281"/>
    </location>
</feature>
<name>A0A284RTN4_ARMOS</name>
<evidence type="ECO:0000313" key="2">
    <source>
        <dbReference type="EMBL" id="SJL12090.1"/>
    </source>
</evidence>
<feature type="transmembrane region" description="Helical" evidence="1">
    <location>
        <begin position="227"/>
        <end position="244"/>
    </location>
</feature>
<dbReference type="Proteomes" id="UP000219338">
    <property type="component" value="Unassembled WGS sequence"/>
</dbReference>
<dbReference type="Gene3D" id="3.60.130.30">
    <property type="match status" value="1"/>
</dbReference>
<dbReference type="AlphaFoldDB" id="A0A284RTN4"/>
<gene>
    <name evidence="2" type="ORF">ARMOST_15511</name>
</gene>
<dbReference type="EMBL" id="FUEG01000016">
    <property type="protein sequence ID" value="SJL12090.1"/>
    <property type="molecule type" value="Genomic_DNA"/>
</dbReference>
<keyword evidence="1" id="KW-0812">Transmembrane</keyword>
<accession>A0A284RTN4</accession>
<reference evidence="3" key="1">
    <citation type="journal article" date="2017" name="Nat. Ecol. Evol.">
        <title>Genome expansion and lineage-specific genetic innovations in the forest pathogenic fungi Armillaria.</title>
        <authorList>
            <person name="Sipos G."/>
            <person name="Prasanna A.N."/>
            <person name="Walter M.C."/>
            <person name="O'Connor E."/>
            <person name="Balint B."/>
            <person name="Krizsan K."/>
            <person name="Kiss B."/>
            <person name="Hess J."/>
            <person name="Varga T."/>
            <person name="Slot J."/>
            <person name="Riley R."/>
            <person name="Boka B."/>
            <person name="Rigling D."/>
            <person name="Barry K."/>
            <person name="Lee J."/>
            <person name="Mihaltcheva S."/>
            <person name="LaButti K."/>
            <person name="Lipzen A."/>
            <person name="Waldron R."/>
            <person name="Moloney N.M."/>
            <person name="Sperisen C."/>
            <person name="Kredics L."/>
            <person name="Vagvoelgyi C."/>
            <person name="Patrignani A."/>
            <person name="Fitzpatrick D."/>
            <person name="Nagy I."/>
            <person name="Doyle S."/>
            <person name="Anderson J.B."/>
            <person name="Grigoriev I.V."/>
            <person name="Gueldener U."/>
            <person name="Muensterkoetter M."/>
            <person name="Nagy L.G."/>
        </authorList>
    </citation>
    <scope>NUCLEOTIDE SEQUENCE [LARGE SCALE GENOMIC DNA]</scope>
    <source>
        <strain evidence="3">C18/9</strain>
    </source>
</reference>
<protein>
    <submittedName>
        <fullName evidence="2">Uncharacterized protein</fullName>
    </submittedName>
</protein>
<evidence type="ECO:0000313" key="3">
    <source>
        <dbReference type="Proteomes" id="UP000219338"/>
    </source>
</evidence>
<organism evidence="2 3">
    <name type="scientific">Armillaria ostoyae</name>
    <name type="common">Armillaria root rot fungus</name>
    <dbReference type="NCBI Taxonomy" id="47428"/>
    <lineage>
        <taxon>Eukaryota</taxon>
        <taxon>Fungi</taxon>
        <taxon>Dikarya</taxon>
        <taxon>Basidiomycota</taxon>
        <taxon>Agaricomycotina</taxon>
        <taxon>Agaricomycetes</taxon>
        <taxon>Agaricomycetidae</taxon>
        <taxon>Agaricales</taxon>
        <taxon>Marasmiineae</taxon>
        <taxon>Physalacriaceae</taxon>
        <taxon>Armillaria</taxon>
    </lineage>
</organism>
<keyword evidence="3" id="KW-1185">Reference proteome</keyword>
<keyword evidence="1" id="KW-1133">Transmembrane helix</keyword>
<proteinExistence type="predicted"/>
<sequence>MSYHFKFSLRPLTSNSSPAWIDCHVSHSPILRASAPCMLVIGRHTTNIRARKFDSGILHNFFDYQPHKTRSKHVFSSWDGPVIKVADPLFNLEAIPITTVVATLQPHPQSPTLTITTKFHTVQFDVETAPHTSSGYVGLVKETWKRQHTLDELVGPKYCFQHSYVPHSTPTPIIDQCGHVISVLAGHPDNPNWEALHLDTANTLERLCPECKLSDEQRKHQRGCNLAFLRLASFASSAFAMWAPRTFAYYAQHLRDLLMHDMTLIINWVNSVFATMTFNFGPRTLCFRHTNSGNLPFGWCTITVLGCFNPCLGGHLALWDLKLIIDFPPGSMILIPSAILWHSNTAISKGERRYSFTQYSSGGIFRWVNYGFQSSEEYWGGLVGEDLVQAQKEQSERWKMGLGLFSTLDELRL</sequence>